<dbReference type="InterPro" id="IPR026741">
    <property type="entry name" value="SNO"/>
</dbReference>
<evidence type="ECO:0000256" key="1">
    <source>
        <dbReference type="ARBA" id="ARBA00006992"/>
    </source>
</evidence>
<dbReference type="OrthoDB" id="421838at2759"/>
<dbReference type="Proteomes" id="UP000604046">
    <property type="component" value="Unassembled WGS sequence"/>
</dbReference>
<dbReference type="SUPFAM" id="SSF52540">
    <property type="entry name" value="P-loop containing nucleoside triphosphate hydrolases"/>
    <property type="match status" value="1"/>
</dbReference>
<evidence type="ECO:0000313" key="4">
    <source>
        <dbReference type="Proteomes" id="UP000604046"/>
    </source>
</evidence>
<dbReference type="AlphaFoldDB" id="A0A812GJ91"/>
<proteinExistence type="inferred from homology"/>
<dbReference type="GO" id="GO:0031490">
    <property type="term" value="F:chromatin DNA binding"/>
    <property type="evidence" value="ECO:0007669"/>
    <property type="project" value="TreeGrafter"/>
</dbReference>
<dbReference type="GO" id="GO:0006355">
    <property type="term" value="P:regulation of DNA-templated transcription"/>
    <property type="evidence" value="ECO:0007669"/>
    <property type="project" value="InterPro"/>
</dbReference>
<sequence>LQLPPNPLDEIMRRLGGPAKVAELTGRSRRLVFNELTGETRFEERGDGANLQELRSFQSGRKQVAIVTEAASAGISLHCDRRLPEEAQRPRYMISIEMPWEADKAIQQLGRVHRSNQRAGRQALDDT</sequence>
<dbReference type="Gene3D" id="3.40.50.300">
    <property type="entry name" value="P-loop containing nucleotide triphosphate hydrolases"/>
    <property type="match status" value="1"/>
</dbReference>
<gene>
    <name evidence="3" type="primary">Sbno1</name>
    <name evidence="3" type="ORF">SNAT2548_LOCUS597</name>
</gene>
<reference evidence="3" key="1">
    <citation type="submission" date="2021-02" db="EMBL/GenBank/DDBJ databases">
        <authorList>
            <person name="Dougan E. K."/>
            <person name="Rhodes N."/>
            <person name="Thang M."/>
            <person name="Chan C."/>
        </authorList>
    </citation>
    <scope>NUCLEOTIDE SEQUENCE</scope>
</reference>
<feature type="non-terminal residue" evidence="3">
    <location>
        <position position="127"/>
    </location>
</feature>
<evidence type="ECO:0000313" key="3">
    <source>
        <dbReference type="EMBL" id="CAE6924483.1"/>
    </source>
</evidence>
<feature type="domain" description="Strawberry notch helicase C" evidence="2">
    <location>
        <begin position="6"/>
        <end position="118"/>
    </location>
</feature>
<accession>A0A812GJ91</accession>
<dbReference type="EMBL" id="CAJNDS010000028">
    <property type="protein sequence ID" value="CAE6924483.1"/>
    <property type="molecule type" value="Genomic_DNA"/>
</dbReference>
<name>A0A812GJ91_9DINO</name>
<dbReference type="GO" id="GO:0042393">
    <property type="term" value="F:histone binding"/>
    <property type="evidence" value="ECO:0007669"/>
    <property type="project" value="TreeGrafter"/>
</dbReference>
<comment type="similarity">
    <text evidence="1">Belongs to the SBNO family.</text>
</comment>
<organism evidence="3 4">
    <name type="scientific">Symbiodinium natans</name>
    <dbReference type="NCBI Taxonomy" id="878477"/>
    <lineage>
        <taxon>Eukaryota</taxon>
        <taxon>Sar</taxon>
        <taxon>Alveolata</taxon>
        <taxon>Dinophyceae</taxon>
        <taxon>Suessiales</taxon>
        <taxon>Symbiodiniaceae</taxon>
        <taxon>Symbiodinium</taxon>
    </lineage>
</organism>
<dbReference type="Pfam" id="PF13871">
    <property type="entry name" value="Helicase_C_4"/>
    <property type="match status" value="1"/>
</dbReference>
<protein>
    <submittedName>
        <fullName evidence="3">Sbno1 protein</fullName>
    </submittedName>
</protein>
<dbReference type="InterPro" id="IPR026937">
    <property type="entry name" value="SBNO_Helicase_C_dom"/>
</dbReference>
<keyword evidence="4" id="KW-1185">Reference proteome</keyword>
<dbReference type="PANTHER" id="PTHR12706:SF30">
    <property type="entry name" value="PROTEIN STRAWBERRY NOTCH-RELATED"/>
    <property type="match status" value="1"/>
</dbReference>
<dbReference type="InterPro" id="IPR027417">
    <property type="entry name" value="P-loop_NTPase"/>
</dbReference>
<evidence type="ECO:0000259" key="2">
    <source>
        <dbReference type="Pfam" id="PF13871"/>
    </source>
</evidence>
<comment type="caution">
    <text evidence="3">The sequence shown here is derived from an EMBL/GenBank/DDBJ whole genome shotgun (WGS) entry which is preliminary data.</text>
</comment>
<dbReference type="GO" id="GO:0005634">
    <property type="term" value="C:nucleus"/>
    <property type="evidence" value="ECO:0007669"/>
    <property type="project" value="TreeGrafter"/>
</dbReference>
<dbReference type="PANTHER" id="PTHR12706">
    <property type="entry name" value="STRAWBERRY NOTCH-RELATED"/>
    <property type="match status" value="1"/>
</dbReference>